<keyword evidence="2" id="KW-0819">tRNA processing</keyword>
<dbReference type="InterPro" id="IPR016024">
    <property type="entry name" value="ARM-type_fold"/>
</dbReference>
<dbReference type="OMA" id="MESNITE"/>
<dbReference type="InterPro" id="IPR019442">
    <property type="entry name" value="THADA/TRM732_DUF2428"/>
</dbReference>
<dbReference type="Pfam" id="PF25151">
    <property type="entry name" value="TPR_Trm732_C"/>
    <property type="match status" value="1"/>
</dbReference>
<evidence type="ECO:0000259" key="4">
    <source>
        <dbReference type="Pfam" id="PF25150"/>
    </source>
</evidence>
<dbReference type="Pfam" id="PF10350">
    <property type="entry name" value="DUF2428"/>
    <property type="match status" value="1"/>
</dbReference>
<dbReference type="PANTHER" id="PTHR14387:SF0">
    <property type="entry name" value="DUF2428 DOMAIN-CONTAINING PROTEIN"/>
    <property type="match status" value="1"/>
</dbReference>
<dbReference type="EMBL" id="LT554937">
    <property type="protein sequence ID" value="SAM08768.1"/>
    <property type="molecule type" value="Genomic_DNA"/>
</dbReference>
<accession>A0A168SQ86</accession>
<name>A0A168SQ86_ABSGL</name>
<proteinExistence type="inferred from homology"/>
<dbReference type="InterPro" id="IPR051954">
    <property type="entry name" value="tRNA_methyltransferase_THADA"/>
</dbReference>
<reference evidence="6" key="1">
    <citation type="submission" date="2016-04" db="EMBL/GenBank/DDBJ databases">
        <authorList>
            <person name="Evans L.H."/>
            <person name="Alamgir A."/>
            <person name="Owens N."/>
            <person name="Weber N.D."/>
            <person name="Virtaneva K."/>
            <person name="Barbian K."/>
            <person name="Babar A."/>
            <person name="Rosenke K."/>
        </authorList>
    </citation>
    <scope>NUCLEOTIDE SEQUENCE [LARGE SCALE GENOMIC DNA]</scope>
    <source>
        <strain evidence="6">CBS 101.48</strain>
    </source>
</reference>
<dbReference type="InterPro" id="IPR056843">
    <property type="entry name" value="THADA-like_TPR"/>
</dbReference>
<dbReference type="Pfam" id="PF25150">
    <property type="entry name" value="TPR_Trm732"/>
    <property type="match status" value="1"/>
</dbReference>
<protein>
    <submittedName>
        <fullName evidence="6">Uncharacterized protein</fullName>
    </submittedName>
</protein>
<dbReference type="SUPFAM" id="SSF48371">
    <property type="entry name" value="ARM repeat"/>
    <property type="match status" value="1"/>
</dbReference>
<dbReference type="GO" id="GO:0030488">
    <property type="term" value="P:tRNA methylation"/>
    <property type="evidence" value="ECO:0007669"/>
    <property type="project" value="TreeGrafter"/>
</dbReference>
<evidence type="ECO:0000259" key="3">
    <source>
        <dbReference type="Pfam" id="PF10350"/>
    </source>
</evidence>
<feature type="domain" description="DUF2428" evidence="3">
    <location>
        <begin position="389"/>
        <end position="648"/>
    </location>
</feature>
<organism evidence="6">
    <name type="scientific">Absidia glauca</name>
    <name type="common">Pin mould</name>
    <dbReference type="NCBI Taxonomy" id="4829"/>
    <lineage>
        <taxon>Eukaryota</taxon>
        <taxon>Fungi</taxon>
        <taxon>Fungi incertae sedis</taxon>
        <taxon>Mucoromycota</taxon>
        <taxon>Mucoromycotina</taxon>
        <taxon>Mucoromycetes</taxon>
        <taxon>Mucorales</taxon>
        <taxon>Cunninghamellaceae</taxon>
        <taxon>Absidia</taxon>
    </lineage>
</organism>
<gene>
    <name evidence="6" type="primary">ABSGL_14434.1 scaffold 14663</name>
</gene>
<dbReference type="InterPro" id="IPR056842">
    <property type="entry name" value="THADA-like_TPR_C"/>
</dbReference>
<evidence type="ECO:0000256" key="1">
    <source>
        <dbReference type="ARBA" id="ARBA00010409"/>
    </source>
</evidence>
<evidence type="ECO:0000259" key="5">
    <source>
        <dbReference type="Pfam" id="PF25151"/>
    </source>
</evidence>
<dbReference type="FunCoup" id="A0A168SQ86">
    <property type="interactions" value="374"/>
</dbReference>
<dbReference type="OrthoDB" id="73997at2759"/>
<dbReference type="GO" id="GO:0005829">
    <property type="term" value="C:cytosol"/>
    <property type="evidence" value="ECO:0007669"/>
    <property type="project" value="TreeGrafter"/>
</dbReference>
<feature type="domain" description="tRNA (32-2'-O)-methyltransferase regulator THADA-like TPR repeats region" evidence="4">
    <location>
        <begin position="11"/>
        <end position="234"/>
    </location>
</feature>
<comment type="similarity">
    <text evidence="1">Belongs to the THADA family.</text>
</comment>
<dbReference type="Proteomes" id="UP000078561">
    <property type="component" value="Unassembled WGS sequence"/>
</dbReference>
<dbReference type="PANTHER" id="PTHR14387">
    <property type="entry name" value="THADA/DEATH RECEPTOR INTERACTING PROTEIN"/>
    <property type="match status" value="1"/>
</dbReference>
<evidence type="ECO:0000256" key="2">
    <source>
        <dbReference type="ARBA" id="ARBA00022694"/>
    </source>
</evidence>
<keyword evidence="7" id="KW-1185">Reference proteome</keyword>
<sequence length="1360" mass="152382">MYTRDTEQLKNSRKVSMDTLKLAAYHLDPQIRIDTFGLLCESRKGAAVVTDIELEMIKYFLPLNMNCGSPEFRQKLCAHLTKLLTRLRGNIYAQYRLYQSHTTYLEIATNEKRPKEDIDATRLELDGVERTIQHGKAFLYWLNDHVATSLYPGASFQRVATALRILNLLITVYGIPDASPSDDDTATKTPQSTTSAIGIHGASSEFPFIIPLASPRNAKLLVDTLMDSYDFNRNMAFDILCQFPSPLPGVLSKENVQDLLWWGLNNVVSARAGESDSGAMIFRLVFTKYVVGLGFNLYPQQNETSGLTVKGKKATAAAKKKNRGSSAAVFTDRLLDMLEQQIDTAKSNLLLAAQHHPMHGTLLALQYVFRELDYRSAHMVADQERWKEIHSRTLSLVHSACLSVMDVLSNQSPEGNVPSTFKEMEEAIDDLVGQESENGDPVSGPKHQVILSCCWRAVKEASSLLEVIISNVPIGKNDKDKKAMMSFTDLEESGRLLRTLLTSIRHRGAFSAVYPTYVSLCARLLSSQDPELNSLPRQWIEQNLSSLTSSNISITRRSAGLPLCILAIVSSEPVTKKELLGKTFQQLLALAAEEPPSDADQRIDLPQVHAYNIMRTIFMDSKLGTRVLEYASNGFSLAINGFSSSSWAIRNCAVMLFSTLLQRTLGTKKTRDEHSNVNNLTGQEFFTRFPKLHPYLLKELEKAVDQLLGKSMAESVHPGLYPMLTLLSRLRPSVMDTVSDALSMAPFVPLVMSCAGSSIFKTREMAARALVPLIPSTSSLVVTIADLLKWDDKVTQNDIHGRLMQVQFLLRCHLYQGTAADSTLLELVKSLSGVLVQCLLAVKQFNPISQALLLDIISEFCLDCKWIHEDKSAQLVDGKKSRSHIYTQYITLTHSTFTFTELLSVSDESFESLRGIVISYCSEATRESATSEPHIGTYLARQSMANVVVLAYLNFGIGELPDIMYLLDDPDYEVRLLAMSKLMEHFDKIVDTNTIPGVETLQSKLIQKTFDGEDNIHCFALAAKFLMNLKKSQVYPKATIQQPGASVDFTLDQYWDKLLEHFTNKQSILVTESVLPLLGALLAQILQSPLNNDWVQNCLKMWSSFVVKYSHKEVTLPLREAVVKSAEFTAKHLFMHTVQLGEVADSARTFVELAVIQLLQDDDTDVRHNMATIVSDALHLTTPVHPERAVELVHRHLTGRVAYPAHLQTSLVQTLIGTGKLRTVWNNELNSNRSLFEKENPNIYKEDMVDIQWAAVDLDQLHYHQPEEFSRIMQQQSIFVMDVANQLIEFCRLLEPASGSLTMKHGPYGITSKPTLFLAAYRLLLMMIFSYDYLSEVPSLAPDFVPITKGKNQNPHKQSD</sequence>
<evidence type="ECO:0000313" key="6">
    <source>
        <dbReference type="EMBL" id="SAM08768.1"/>
    </source>
</evidence>
<evidence type="ECO:0000313" key="7">
    <source>
        <dbReference type="Proteomes" id="UP000078561"/>
    </source>
</evidence>
<dbReference type="STRING" id="4829.A0A168SQ86"/>
<feature type="domain" description="tRNA (32-2'-O)-methyltransferase regulator THADA-like C-terminal TPR repeats region" evidence="5">
    <location>
        <begin position="650"/>
        <end position="809"/>
    </location>
</feature>
<dbReference type="InParanoid" id="A0A168SQ86"/>